<organism evidence="2 3">
    <name type="scientific">Jannaschia pohangensis</name>
    <dbReference type="NCBI Taxonomy" id="390807"/>
    <lineage>
        <taxon>Bacteria</taxon>
        <taxon>Pseudomonadati</taxon>
        <taxon>Pseudomonadota</taxon>
        <taxon>Alphaproteobacteria</taxon>
        <taxon>Rhodobacterales</taxon>
        <taxon>Roseobacteraceae</taxon>
        <taxon>Jannaschia</taxon>
    </lineage>
</organism>
<dbReference type="RefSeq" id="WP_092784590.1">
    <property type="nucleotide sequence ID" value="NZ_FORA01000007.1"/>
</dbReference>
<sequence length="71" mass="7471">MKTLTLTAAIALFAAPVLANTSVEAIQHFNQSKEGGDVIELQGTLSTANGTHSPEAQAIFDRIEAESAEDE</sequence>
<name>A0A1I3UCL4_9RHOB</name>
<protein>
    <submittedName>
        <fullName evidence="2">Uncharacterized protein</fullName>
    </submittedName>
</protein>
<dbReference type="STRING" id="390807.SAMN04488095_3716"/>
<reference evidence="2 3" key="1">
    <citation type="submission" date="2016-10" db="EMBL/GenBank/DDBJ databases">
        <authorList>
            <person name="de Groot N.N."/>
        </authorList>
    </citation>
    <scope>NUCLEOTIDE SEQUENCE [LARGE SCALE GENOMIC DNA]</scope>
    <source>
        <strain evidence="2 3">DSM 19073</strain>
    </source>
</reference>
<accession>A0A1I3UCL4</accession>
<evidence type="ECO:0000313" key="2">
    <source>
        <dbReference type="EMBL" id="SFJ80652.1"/>
    </source>
</evidence>
<keyword evidence="1" id="KW-0732">Signal</keyword>
<feature type="chain" id="PRO_5011481675" evidence="1">
    <location>
        <begin position="20"/>
        <end position="71"/>
    </location>
</feature>
<evidence type="ECO:0000256" key="1">
    <source>
        <dbReference type="SAM" id="SignalP"/>
    </source>
</evidence>
<dbReference type="Proteomes" id="UP000199110">
    <property type="component" value="Unassembled WGS sequence"/>
</dbReference>
<evidence type="ECO:0000313" key="3">
    <source>
        <dbReference type="Proteomes" id="UP000199110"/>
    </source>
</evidence>
<dbReference type="OrthoDB" id="9997553at2"/>
<dbReference type="AlphaFoldDB" id="A0A1I3UCL4"/>
<gene>
    <name evidence="2" type="ORF">SAMN04488095_3716</name>
</gene>
<keyword evidence="3" id="KW-1185">Reference proteome</keyword>
<feature type="signal peptide" evidence="1">
    <location>
        <begin position="1"/>
        <end position="19"/>
    </location>
</feature>
<dbReference type="EMBL" id="FORA01000007">
    <property type="protein sequence ID" value="SFJ80652.1"/>
    <property type="molecule type" value="Genomic_DNA"/>
</dbReference>
<proteinExistence type="predicted"/>